<dbReference type="EMBL" id="MTCY01000002">
    <property type="protein sequence ID" value="OWP79625.1"/>
    <property type="molecule type" value="Genomic_DNA"/>
</dbReference>
<dbReference type="AlphaFoldDB" id="A0A246GE11"/>
<organism evidence="4 5">
    <name type="scientific">Flavobacterium columnare</name>
    <dbReference type="NCBI Taxonomy" id="996"/>
    <lineage>
        <taxon>Bacteria</taxon>
        <taxon>Pseudomonadati</taxon>
        <taxon>Bacteroidota</taxon>
        <taxon>Flavobacteriia</taxon>
        <taxon>Flavobacteriales</taxon>
        <taxon>Flavobacteriaceae</taxon>
        <taxon>Flavobacterium</taxon>
    </lineage>
</organism>
<reference evidence="4 5" key="1">
    <citation type="journal article" date="2017" name="Infect. Genet. Evol.">
        <title>Comparative genome analysis of fish pathogen Flavobacterium columnare reveals extensive sequence diversity within the species.</title>
        <authorList>
            <person name="Kayansamruaj P."/>
            <person name="Dong H.T."/>
            <person name="Hirono I."/>
            <person name="Kondo H."/>
            <person name="Senapin S."/>
            <person name="Rodkhum C."/>
        </authorList>
    </citation>
    <scope>NUCLEOTIDE SEQUENCE [LARGE SCALE GENOMIC DNA]</scope>
    <source>
        <strain evidence="4 5">1214</strain>
    </source>
</reference>
<evidence type="ECO:0000313" key="4">
    <source>
        <dbReference type="EMBL" id="OWP79625.1"/>
    </source>
</evidence>
<dbReference type="Gene3D" id="3.40.50.170">
    <property type="entry name" value="Formyl transferase, N-terminal domain"/>
    <property type="match status" value="1"/>
</dbReference>
<dbReference type="Proteomes" id="UP000198034">
    <property type="component" value="Unassembled WGS sequence"/>
</dbReference>
<evidence type="ECO:0000256" key="2">
    <source>
        <dbReference type="ARBA" id="ARBA00022801"/>
    </source>
</evidence>
<dbReference type="GO" id="GO:0006189">
    <property type="term" value="P:'de novo' IMP biosynthetic process"/>
    <property type="evidence" value="ECO:0007669"/>
    <property type="project" value="InterPro"/>
</dbReference>
<dbReference type="InterPro" id="IPR002376">
    <property type="entry name" value="Formyl_transf_N"/>
</dbReference>
<dbReference type="PANTHER" id="PTHR42706">
    <property type="entry name" value="FORMYLTETRAHYDROFOLATE DEFORMYLASE"/>
    <property type="match status" value="1"/>
</dbReference>
<dbReference type="Pfam" id="PF00551">
    <property type="entry name" value="Formyl_trans_N"/>
    <property type="match status" value="1"/>
</dbReference>
<evidence type="ECO:0000256" key="1">
    <source>
        <dbReference type="ARBA" id="ARBA00022563"/>
    </source>
</evidence>
<dbReference type="PANTHER" id="PTHR42706:SF1">
    <property type="entry name" value="FORMYLTETRAHYDROFOLATE DEFORMYLASE 2, MITOCHONDRIAL"/>
    <property type="match status" value="1"/>
</dbReference>
<sequence length="223" mass="25547">MSKKRIVFLVSGGGGTLRFVYYTVQKMNLPMEIVGILADRETSIKDFAERENIYYKKIFYKRSEPMQLQTELLGLLPDIIITNIHKIIDNMTLEMFPSKFINLHYSLLPSFAGYIGMETIEKAKEQNVGFIGATCHFVNEIVDEGIIIHQGCFAVDWEKDNEVVELIFKTACFVILGGICTVLNIKQSSIVSTKVNNKEIFFSPKLPITKLDFDLEFWEKIKV</sequence>
<dbReference type="InterPro" id="IPR036477">
    <property type="entry name" value="Formyl_transf_N_sf"/>
</dbReference>
<dbReference type="SUPFAM" id="SSF53328">
    <property type="entry name" value="Formyltransferase"/>
    <property type="match status" value="1"/>
</dbReference>
<keyword evidence="2" id="KW-0378">Hydrolase</keyword>
<name>A0A246GE11_9FLAO</name>
<dbReference type="InterPro" id="IPR004810">
    <property type="entry name" value="PurU"/>
</dbReference>
<gene>
    <name evidence="4" type="ORF">BWK62_01495</name>
</gene>
<proteinExistence type="predicted"/>
<evidence type="ECO:0000313" key="5">
    <source>
        <dbReference type="Proteomes" id="UP000198034"/>
    </source>
</evidence>
<keyword evidence="1" id="KW-0554">One-carbon metabolism</keyword>
<dbReference type="GO" id="GO:0008864">
    <property type="term" value="F:formyltetrahydrofolate deformylase activity"/>
    <property type="evidence" value="ECO:0007669"/>
    <property type="project" value="InterPro"/>
</dbReference>
<protein>
    <recommendedName>
        <fullName evidence="3">Formyl transferase N-terminal domain-containing protein</fullName>
    </recommendedName>
</protein>
<comment type="caution">
    <text evidence="4">The sequence shown here is derived from an EMBL/GenBank/DDBJ whole genome shotgun (WGS) entry which is preliminary data.</text>
</comment>
<dbReference type="GO" id="GO:0006730">
    <property type="term" value="P:one-carbon metabolic process"/>
    <property type="evidence" value="ECO:0007669"/>
    <property type="project" value="UniProtKB-KW"/>
</dbReference>
<accession>A0A246GE11</accession>
<feature type="domain" description="Formyl transferase N-terminal" evidence="3">
    <location>
        <begin position="4"/>
        <end position="164"/>
    </location>
</feature>
<evidence type="ECO:0000259" key="3">
    <source>
        <dbReference type="Pfam" id="PF00551"/>
    </source>
</evidence>